<accession>A0AAE6YL97</accession>
<gene>
    <name evidence="2" type="ORF">GU334_00965</name>
</gene>
<feature type="transmembrane region" description="Helical" evidence="1">
    <location>
        <begin position="188"/>
        <end position="207"/>
    </location>
</feature>
<feature type="transmembrane region" description="Helical" evidence="1">
    <location>
        <begin position="425"/>
        <end position="442"/>
    </location>
</feature>
<dbReference type="EMBL" id="CP047628">
    <property type="protein sequence ID" value="QIW57568.1"/>
    <property type="molecule type" value="Genomic_DNA"/>
</dbReference>
<dbReference type="Pfam" id="PF09913">
    <property type="entry name" value="DUF2142"/>
    <property type="match status" value="1"/>
</dbReference>
<feature type="transmembrane region" description="Helical" evidence="1">
    <location>
        <begin position="214"/>
        <end position="233"/>
    </location>
</feature>
<keyword evidence="1" id="KW-1133">Transmembrane helix</keyword>
<feature type="transmembrane region" description="Helical" evidence="1">
    <location>
        <begin position="268"/>
        <end position="293"/>
    </location>
</feature>
<feature type="transmembrane region" description="Helical" evidence="1">
    <location>
        <begin position="37"/>
        <end position="53"/>
    </location>
</feature>
<protein>
    <submittedName>
        <fullName evidence="2">DUF2142 domain-containing protein</fullName>
    </submittedName>
</protein>
<feature type="transmembrane region" description="Helical" evidence="1">
    <location>
        <begin position="462"/>
        <end position="482"/>
    </location>
</feature>
<dbReference type="InterPro" id="IPR018674">
    <property type="entry name" value="DUF2142_membrane"/>
</dbReference>
<evidence type="ECO:0000256" key="1">
    <source>
        <dbReference type="SAM" id="Phobius"/>
    </source>
</evidence>
<dbReference type="AlphaFoldDB" id="A0AAE6YL97"/>
<proteinExistence type="predicted"/>
<feature type="transmembrane region" description="Helical" evidence="1">
    <location>
        <begin position="239"/>
        <end position="256"/>
    </location>
</feature>
<organism evidence="2 3">
    <name type="scientific">Pseudolactococcus raffinolactis</name>
    <dbReference type="NCBI Taxonomy" id="1366"/>
    <lineage>
        <taxon>Bacteria</taxon>
        <taxon>Bacillati</taxon>
        <taxon>Bacillota</taxon>
        <taxon>Bacilli</taxon>
        <taxon>Lactobacillales</taxon>
        <taxon>Streptococcaceae</taxon>
        <taxon>Pseudolactococcus</taxon>
    </lineage>
</organism>
<evidence type="ECO:0000313" key="3">
    <source>
        <dbReference type="Proteomes" id="UP000501558"/>
    </source>
</evidence>
<keyword evidence="1" id="KW-0472">Membrane</keyword>
<feature type="transmembrane region" description="Helical" evidence="1">
    <location>
        <begin position="503"/>
        <end position="521"/>
    </location>
</feature>
<keyword evidence="1" id="KW-0812">Transmembrane</keyword>
<dbReference type="Proteomes" id="UP000501558">
    <property type="component" value="Chromosome"/>
</dbReference>
<name>A0AAE6YL97_9LACT</name>
<feature type="transmembrane region" description="Helical" evidence="1">
    <location>
        <begin position="305"/>
        <end position="323"/>
    </location>
</feature>
<feature type="transmembrane region" description="Helical" evidence="1">
    <location>
        <begin position="395"/>
        <end position="416"/>
    </location>
</feature>
<sequence length="522" mass="58965">MKQLKENRFLIGLSFLILLIGQYTIDSQRRPSFWPKTYILLAVVVILLVGLLLSTNRMDKIAKNTFILIFLLGSLNSLILPIRRNLDENTHYYRVLQLSDGKVRSQTDERNFLMVSPDFLGITKLPSKGEAGSTTSTNLYTKDFLDLLNMKADYKLAYLNQGELNSPAYIPSAIGVKLGQLISNKVYISYYLGRIFNVLFYALLAFWAVKLSKYYQLQLFVMSLLPFVTWIVSGYNYDSLYYGLALLIMAQFTNFIGQEKSFTLKRGIIYNLTCLGLVFCKAPVILLIFLPVFLPKRVFATVKTYWLNLLVIVGVGISGLIWLGQARIFKLLNISYTQAIQVADEIAPKVSRISYFISHPFETIEMVLRSLFDIPSAILGSLLNPQPFLTASRVVSLINIVTFVVLLILISSQLTIQLTKATKRAFWVIFLLISLAIMYAISGDPRVFKVGDLHVGGVQGRYHYYLLVALPLLLSSSIKKLFSFGESSVLSTVDNQRIVDTTVKIVAFVTILNTCVSLYAYF</sequence>
<reference evidence="2 3" key="1">
    <citation type="submission" date="2019-12" db="EMBL/GenBank/DDBJ databases">
        <title>Whole genome sequences of Lactococcus raffinolactis strains isolated from sewage.</title>
        <authorList>
            <person name="Ybazeta G."/>
            <person name="Ross M."/>
            <person name="Brabant-Kirwan D."/>
            <person name="Saleh M."/>
            <person name="Dillon J.A."/>
            <person name="Splinter K."/>
            <person name="Nokhbeh R."/>
        </authorList>
    </citation>
    <scope>NUCLEOTIDE SEQUENCE [LARGE SCALE GENOMIC DNA]</scope>
    <source>
        <strain evidence="2 3">Lr_19_14</strain>
    </source>
</reference>
<evidence type="ECO:0000313" key="2">
    <source>
        <dbReference type="EMBL" id="QIW57568.1"/>
    </source>
</evidence>
<keyword evidence="3" id="KW-1185">Reference proteome</keyword>